<reference evidence="2" key="1">
    <citation type="submission" date="2020-02" db="EMBL/GenBank/DDBJ databases">
        <authorList>
            <person name="Meier V. D."/>
        </authorList>
    </citation>
    <scope>NUCLEOTIDE SEQUENCE</scope>
    <source>
        <strain evidence="2">AVDCRST_MAG18</strain>
    </source>
</reference>
<feature type="compositionally biased region" description="Basic and acidic residues" evidence="1">
    <location>
        <begin position="137"/>
        <end position="160"/>
    </location>
</feature>
<feature type="region of interest" description="Disordered" evidence="1">
    <location>
        <begin position="315"/>
        <end position="345"/>
    </location>
</feature>
<feature type="region of interest" description="Disordered" evidence="1">
    <location>
        <begin position="36"/>
        <end position="58"/>
    </location>
</feature>
<feature type="region of interest" description="Disordered" evidence="1">
    <location>
        <begin position="137"/>
        <end position="169"/>
    </location>
</feature>
<evidence type="ECO:0000313" key="2">
    <source>
        <dbReference type="EMBL" id="CAA9584170.1"/>
    </source>
</evidence>
<dbReference type="EMBL" id="CADCWN010000279">
    <property type="protein sequence ID" value="CAA9584170.1"/>
    <property type="molecule type" value="Genomic_DNA"/>
</dbReference>
<evidence type="ECO:0000256" key="1">
    <source>
        <dbReference type="SAM" id="MobiDB-lite"/>
    </source>
</evidence>
<accession>A0A6J4VNL1</accession>
<protein>
    <submittedName>
        <fullName evidence="2">Uncharacterized protein</fullName>
    </submittedName>
</protein>
<sequence>MEVQVAGLELELRLTRGDGHALLVLRDEAEARAAGHRRVDRVGLSRGGDPAAAGDEAAAGVVDHDEGAIGANRRRHAAAFVVVGDRELHGIDAGRAERVDIAHRPAAVALGDRPGDRVAVEGPLGGVSVSRARVGERAGEGDGGVHRVDRAHRRPADGNRRLHVGPGDGGDARVAAAVLVGRGQRHHVAAVVVRREAEARPRPARAVGGPILGHRPRQREGRLVDAARVGRRAGQADRGALRAGAWRARDRRRRGDVGDRNGLGICARPTVVIGRGEGDDVGAVVVRREAQAGGRPGGVREPVLAHAPGQCEARRRVRSGGGADRAAQRDRRALGTRRRCPSDRHDRHRVVDHHLVGILGRAEILVADRALHGAAAIIVGGAGRPDRRPEGAVAGARAAVEGIAEARHRVDARGVLGIGQRQAEAGALIERDRVRREGGGWRDVGDRGDHHIVDHHRVDAVAGGELHPVLAVIGAGDGRAGRVGVGERAGRRRVDVRPLGVTPLQGQLVVVRVGSGPAKRDRRPFVARVRPARAHGRRPVRREPLARHPVRGLRGGEAGAEVERLDRVDPRRGTRVGGQGGSPLSVGGRQADCLERVRAGDLPEGHRPPRWSRRVALGDRRGQGVLAVDQARRADRGQLDPADHDIQVAERRSPLGRVRILGELREEGGEGDELVVPAAHVQRVGDADCFAGRCGHDVLVLDVRVEGEGAEAPEVAVSGGGGRIIARVEAEQVAPVVHKVANRPSLHGCGQGSQLLLGQATWGIPLIADDRQHREAGERAIGDGVCVGLFVDKRDSLSRVVADLRPEFRREVIGGRRCGIRLPAADHQETRAAILHVGEDGGHDVDVVRDVPVRVLTAEAVLIVDPHQHDRPADGRSRRFRAT</sequence>
<organism evidence="2">
    <name type="scientific">uncultured Thermomicrobiales bacterium</name>
    <dbReference type="NCBI Taxonomy" id="1645740"/>
    <lineage>
        <taxon>Bacteria</taxon>
        <taxon>Pseudomonadati</taxon>
        <taxon>Thermomicrobiota</taxon>
        <taxon>Thermomicrobia</taxon>
        <taxon>Thermomicrobiales</taxon>
        <taxon>environmental samples</taxon>
    </lineage>
</organism>
<proteinExistence type="predicted"/>
<dbReference type="AlphaFoldDB" id="A0A6J4VNL1"/>
<name>A0A6J4VNL1_9BACT</name>
<gene>
    <name evidence="2" type="ORF">AVDCRST_MAG18-3581</name>
</gene>
<feature type="compositionally biased region" description="Low complexity" evidence="1">
    <location>
        <begin position="47"/>
        <end position="58"/>
    </location>
</feature>